<evidence type="ECO:0000313" key="4">
    <source>
        <dbReference type="Proteomes" id="UP000249619"/>
    </source>
</evidence>
<evidence type="ECO:0000256" key="1">
    <source>
        <dbReference type="SAM" id="MobiDB-lite"/>
    </source>
</evidence>
<keyword evidence="2" id="KW-0472">Membrane</keyword>
<sequence>MGRWADMDSVRKKHPCGLDAPPLTTKQDTERLPSGFERIGYDSDTQIYTFRDSEGNTYESEPGNRYGELRPVRSPSRHMMFAPAETTEGHNAQPSRSFADMLSGQEDAIEEQNKEATRIMLPFALLVLVFLVLVFKLLYRSDNGSVADPQDAIDCGEGSDAYSAMPVSMHPIPQTQYQHYIPRFLLRRFSTPPPAAVSHERKRSRNRRSDDILNTVRLDKDVPEIGTVLVGRVFGQLDMYRDDSLFGQEEQNRLEKKLSKIEQAASRIINTVVTAHTAGHDRVSLSRYDKDVLRKFMFVMKYRSTIFFQRFNHQKADDYCADDKAQFLEYMEKHKKKRPLDVWFDNLIKIIDKDMDPDGRWLTELLDEIYPGDAQWLSFNVRSMYLCLVTPSDPSDEFLLTGNAFGIHEGPVDYSTNCSTGAMMQAHNDPAHAVSLLRDLPVMKARNSYTVVKNKRIFLADNADGEPRKEDNFTFTFFRLESRHVQTMNLVMLDQAHNSSHIVFKSEAGLRRALEFYLGYPTQANGLYSIKTISERPDDPMLLLFRKLESIAHTLGSNMKAKYHIDPDVAPDDVLEFDKAVTQVLSTSKSVIPDNEMASAMTILVQVLTKLRMNIMAMHAIDLICAEDGRPDYPDLVLQTARQVEPRNMGQHIIKAINMDPRLWRLAWHALTERALRVPGNDINRAIKDMRAKLDESGFRPRWDSPQASVGVNLQDSHWYRDNSVERTSSCPSSRETTSSSQSQSPTFHDIRCKIQNQESVSSYSLLEDTKPDKIDNESYEAIGRAISTPETGPDTRIGKSSGSTLRTHRSHVNTPVYAGAFFRLSVVCCLLGCVTWWWWFAIWQTTTRVSLQ</sequence>
<keyword evidence="4" id="KW-1185">Reference proteome</keyword>
<feature type="transmembrane region" description="Helical" evidence="2">
    <location>
        <begin position="817"/>
        <end position="841"/>
    </location>
</feature>
<dbReference type="Proteomes" id="UP000249619">
    <property type="component" value="Unassembled WGS sequence"/>
</dbReference>
<gene>
    <name evidence="3" type="ORF">DDE83_008268</name>
</gene>
<name>A0A364MTV3_STELY</name>
<proteinExistence type="predicted"/>
<organism evidence="3 4">
    <name type="scientific">Stemphylium lycopersici</name>
    <name type="common">Tomato gray leaf spot disease fungus</name>
    <name type="synonym">Thyrospora lycopersici</name>
    <dbReference type="NCBI Taxonomy" id="183478"/>
    <lineage>
        <taxon>Eukaryota</taxon>
        <taxon>Fungi</taxon>
        <taxon>Dikarya</taxon>
        <taxon>Ascomycota</taxon>
        <taxon>Pezizomycotina</taxon>
        <taxon>Dothideomycetes</taxon>
        <taxon>Pleosporomycetidae</taxon>
        <taxon>Pleosporales</taxon>
        <taxon>Pleosporineae</taxon>
        <taxon>Pleosporaceae</taxon>
        <taxon>Stemphylium</taxon>
    </lineage>
</organism>
<feature type="transmembrane region" description="Helical" evidence="2">
    <location>
        <begin position="119"/>
        <end position="139"/>
    </location>
</feature>
<dbReference type="AlphaFoldDB" id="A0A364MTV3"/>
<accession>A0A364MTV3</accession>
<dbReference type="Pfam" id="PF14022">
    <property type="entry name" value="DUF4238"/>
    <property type="match status" value="1"/>
</dbReference>
<feature type="region of interest" description="Disordered" evidence="1">
    <location>
        <begin position="1"/>
        <end position="29"/>
    </location>
</feature>
<feature type="region of interest" description="Disordered" evidence="1">
    <location>
        <begin position="724"/>
        <end position="749"/>
    </location>
</feature>
<keyword evidence="2" id="KW-0812">Transmembrane</keyword>
<feature type="compositionally biased region" description="Basic and acidic residues" evidence="1">
    <location>
        <begin position="1"/>
        <end position="10"/>
    </location>
</feature>
<keyword evidence="2" id="KW-1133">Transmembrane helix</keyword>
<dbReference type="STRING" id="183478.A0A364MTV3"/>
<evidence type="ECO:0000256" key="2">
    <source>
        <dbReference type="SAM" id="Phobius"/>
    </source>
</evidence>
<evidence type="ECO:0000313" key="3">
    <source>
        <dbReference type="EMBL" id="RAR03299.1"/>
    </source>
</evidence>
<dbReference type="InterPro" id="IPR025332">
    <property type="entry name" value="DUF4238"/>
</dbReference>
<feature type="region of interest" description="Disordered" evidence="1">
    <location>
        <begin position="787"/>
        <end position="807"/>
    </location>
</feature>
<protein>
    <submittedName>
        <fullName evidence="3">Uncharacterized protein</fullName>
    </submittedName>
</protein>
<comment type="caution">
    <text evidence="3">The sequence shown here is derived from an EMBL/GenBank/DDBJ whole genome shotgun (WGS) entry which is preliminary data.</text>
</comment>
<reference evidence="4" key="1">
    <citation type="submission" date="2018-05" db="EMBL/GenBank/DDBJ databases">
        <title>Draft genome sequence of Stemphylium lycopersici strain CIDEFI 213.</title>
        <authorList>
            <person name="Medina R."/>
            <person name="Franco M.E.E."/>
            <person name="Lucentini C.G."/>
            <person name="Saparrat M.C.N."/>
            <person name="Balatti P.A."/>
        </authorList>
    </citation>
    <scope>NUCLEOTIDE SEQUENCE [LARGE SCALE GENOMIC DNA]</scope>
    <source>
        <strain evidence="4">CIDEFI 213</strain>
    </source>
</reference>
<dbReference type="EMBL" id="QGDH01000185">
    <property type="protein sequence ID" value="RAR03299.1"/>
    <property type="molecule type" value="Genomic_DNA"/>
</dbReference>
<feature type="compositionally biased region" description="Low complexity" evidence="1">
    <location>
        <begin position="726"/>
        <end position="747"/>
    </location>
</feature>